<protein>
    <recommendedName>
        <fullName evidence="4">Nuclear transport factor 2 family protein</fullName>
    </recommendedName>
</protein>
<keyword evidence="3" id="KW-1185">Reference proteome</keyword>
<feature type="compositionally biased region" description="Low complexity" evidence="1">
    <location>
        <begin position="25"/>
        <end position="48"/>
    </location>
</feature>
<evidence type="ECO:0000256" key="1">
    <source>
        <dbReference type="SAM" id="MobiDB-lite"/>
    </source>
</evidence>
<dbReference type="InterPro" id="IPR032710">
    <property type="entry name" value="NTF2-like_dom_sf"/>
</dbReference>
<evidence type="ECO:0008006" key="4">
    <source>
        <dbReference type="Google" id="ProtNLM"/>
    </source>
</evidence>
<dbReference type="PROSITE" id="PS51257">
    <property type="entry name" value="PROKAR_LIPOPROTEIN"/>
    <property type="match status" value="1"/>
</dbReference>
<dbReference type="RefSeq" id="WP_387722388.1">
    <property type="nucleotide sequence ID" value="NZ_JBIAPI010000008.1"/>
</dbReference>
<dbReference type="SUPFAM" id="SSF54427">
    <property type="entry name" value="NTF2-like"/>
    <property type="match status" value="1"/>
</dbReference>
<feature type="region of interest" description="Disordered" evidence="1">
    <location>
        <begin position="21"/>
        <end position="60"/>
    </location>
</feature>
<evidence type="ECO:0000313" key="2">
    <source>
        <dbReference type="EMBL" id="MFF3226839.1"/>
    </source>
</evidence>
<accession>A0ABW6R088</accession>
<dbReference type="EMBL" id="JBIAPI010000008">
    <property type="protein sequence ID" value="MFF3226839.1"/>
    <property type="molecule type" value="Genomic_DNA"/>
</dbReference>
<evidence type="ECO:0000313" key="3">
    <source>
        <dbReference type="Proteomes" id="UP001601948"/>
    </source>
</evidence>
<organism evidence="2 3">
    <name type="scientific">Nocardia suismassiliense</name>
    <dbReference type="NCBI Taxonomy" id="2077092"/>
    <lineage>
        <taxon>Bacteria</taxon>
        <taxon>Bacillati</taxon>
        <taxon>Actinomycetota</taxon>
        <taxon>Actinomycetes</taxon>
        <taxon>Mycobacteriales</taxon>
        <taxon>Nocardiaceae</taxon>
        <taxon>Nocardia</taxon>
    </lineage>
</organism>
<name>A0ABW6R088_9NOCA</name>
<gene>
    <name evidence="2" type="ORF">ACFYV7_28875</name>
</gene>
<reference evidence="2 3" key="1">
    <citation type="submission" date="2024-10" db="EMBL/GenBank/DDBJ databases">
        <title>The Natural Products Discovery Center: Release of the First 8490 Sequenced Strains for Exploring Actinobacteria Biosynthetic Diversity.</title>
        <authorList>
            <person name="Kalkreuter E."/>
            <person name="Kautsar S.A."/>
            <person name="Yang D."/>
            <person name="Bader C.D."/>
            <person name="Teijaro C.N."/>
            <person name="Fluegel L."/>
            <person name="Davis C.M."/>
            <person name="Simpson J.R."/>
            <person name="Lauterbach L."/>
            <person name="Steele A.D."/>
            <person name="Gui C."/>
            <person name="Meng S."/>
            <person name="Li G."/>
            <person name="Viehrig K."/>
            <person name="Ye F."/>
            <person name="Su P."/>
            <person name="Kiefer A.F."/>
            <person name="Nichols A."/>
            <person name="Cepeda A.J."/>
            <person name="Yan W."/>
            <person name="Fan B."/>
            <person name="Jiang Y."/>
            <person name="Adhikari A."/>
            <person name="Zheng C.-J."/>
            <person name="Schuster L."/>
            <person name="Cowan T.M."/>
            <person name="Smanski M.J."/>
            <person name="Chevrette M.G."/>
            <person name="De Carvalho L.P.S."/>
            <person name="Shen B."/>
        </authorList>
    </citation>
    <scope>NUCLEOTIDE SEQUENCE [LARGE SCALE GENOMIC DNA]</scope>
    <source>
        <strain evidence="2 3">NPDC003040</strain>
    </source>
</reference>
<dbReference type="Proteomes" id="UP001601948">
    <property type="component" value="Unassembled WGS sequence"/>
</dbReference>
<comment type="caution">
    <text evidence="2">The sequence shown here is derived from an EMBL/GenBank/DDBJ whole genome shotgun (WGS) entry which is preliminary data.</text>
</comment>
<sequence>MRKIIAIGAVLGVMALAGCTDGENTSSSPPSTTSGAASSSVSPASAPATPAPSPTEAVDPAAEDQITAVTGRAIEAFNSGSLRDLQDVSCGALRSDLAAADAEAFAAEARSEIARRGRGVVARVSDITVLNEFGSAAVTVRYERRAEGLDAANEVHLSGVYQRTGDTWRICGLSS</sequence>
<proteinExistence type="predicted"/>